<protein>
    <submittedName>
        <fullName evidence="1">Uncharacterized protein</fullName>
    </submittedName>
</protein>
<reference evidence="1 2" key="1">
    <citation type="journal article" date="2011" name="J. Bacteriol.">
        <title>Whole-genome shotgun sequencing of the sulfur-oxidizing chemoautotroph Tetrathiobacter kashmirensis.</title>
        <authorList>
            <person name="Ghosh W."/>
            <person name="George A."/>
            <person name="Agarwal A."/>
            <person name="Raj P."/>
            <person name="Alam M."/>
            <person name="Pyne P."/>
            <person name="Das Gupta S.K."/>
        </authorList>
    </citation>
    <scope>NUCLEOTIDE SEQUENCE [LARGE SCALE GENOMIC DNA]</scope>
    <source>
        <strain evidence="1 2">WT001</strain>
        <plasmid evidence="1">pWTk445</plasmid>
    </source>
</reference>
<evidence type="ECO:0000313" key="2">
    <source>
        <dbReference type="Proteomes" id="UP000005267"/>
    </source>
</evidence>
<dbReference type="EMBL" id="CP003556">
    <property type="protein sequence ID" value="AFK64648.1"/>
    <property type="molecule type" value="Genomic_DNA"/>
</dbReference>
<geneLocation type="plasmid" evidence="1 2">
    <name>pWTk445</name>
</geneLocation>
<sequence length="133" mass="15867">MRRFFRIFLIFPMDKFEIRRQKLLKLIDEYANGVKYKFAQMVDLHPGTISHLVAEPGTPGKQLISEAKIDQIEGRLDIPGWFDLPPDPQQDLWPFKAMTFRQYCEMDSLDKEEIEAFFKIKLKSHFKKQKKMQ</sequence>
<keyword evidence="1" id="KW-0614">Plasmid</keyword>
<gene>
    <name evidence="1" type="ordered locus">TKWG_25714</name>
</gene>
<organism evidence="1 2">
    <name type="scientific">Advenella kashmirensis (strain DSM 17095 / LMG 22695 / WT001)</name>
    <name type="common">Tetrathiobacter kashmirensis</name>
    <dbReference type="NCBI Taxonomy" id="1036672"/>
    <lineage>
        <taxon>Bacteria</taxon>
        <taxon>Pseudomonadati</taxon>
        <taxon>Pseudomonadota</taxon>
        <taxon>Betaproteobacteria</taxon>
        <taxon>Burkholderiales</taxon>
        <taxon>Alcaligenaceae</taxon>
    </lineage>
</organism>
<dbReference type="Proteomes" id="UP000005267">
    <property type="component" value="Plasmid pWTk445"/>
</dbReference>
<dbReference type="AlphaFoldDB" id="I3UI10"/>
<evidence type="ECO:0000313" key="1">
    <source>
        <dbReference type="EMBL" id="AFK64648.1"/>
    </source>
</evidence>
<reference evidence="2" key="2">
    <citation type="journal article" date="2013" name="PLoS ONE">
        <title>Genome implosion elicits host-confinement in Alcaligenaceae: evidence from the comparative genomics of Tetrathiobacter kashmirensis, a pathogen in the making.</title>
        <authorList>
            <person name="Ghosh W."/>
            <person name="Alam M."/>
            <person name="Roy C."/>
            <person name="Pyne P."/>
            <person name="George A."/>
            <person name="Chakraborty R."/>
            <person name="Majumder S."/>
            <person name="Agarwal A."/>
            <person name="Chakraborty S."/>
            <person name="Majumdar S."/>
            <person name="Gupta S.K."/>
        </authorList>
    </citation>
    <scope>NUCLEOTIDE SEQUENCE [LARGE SCALE GENOMIC DNA]</scope>
    <source>
        <strain evidence="2">WT001</strain>
    </source>
</reference>
<proteinExistence type="predicted"/>
<keyword evidence="2" id="KW-1185">Reference proteome</keyword>
<dbReference type="KEGG" id="aka:TKWG_25714"/>
<name>I3UI10_ADVKW</name>
<dbReference type="HOGENOM" id="CLU_1902217_0_0_4"/>
<accession>I3UI10</accession>